<proteinExistence type="predicted"/>
<feature type="transmembrane region" description="Helical" evidence="1">
    <location>
        <begin position="91"/>
        <end position="112"/>
    </location>
</feature>
<comment type="caution">
    <text evidence="2">The sequence shown here is derived from an EMBL/GenBank/DDBJ whole genome shotgun (WGS) entry which is preliminary data.</text>
</comment>
<keyword evidence="3" id="KW-1185">Reference proteome</keyword>
<keyword evidence="1" id="KW-0472">Membrane</keyword>
<sequence length="275" mass="31386">MLLVTMELGEVYGLSFLKLLRSFASCGVMLVTLMLSWVFMSTWVAIIFPDILWWISKSGLLPMIYITFSPEVLGSLDIMVERAGLTVRSDLIRLLVASNSIISQFIFMRIWILNDSCRYLILSSKLKLLKDKLKVCEIRGPLSPLLLCIAEDVLSKYTSKLVLDDHLKLFKGANSIDMPSHCFYVDDLMVHCNERQSNLTSLREAFYQYASFSFEFVNADKSTIFAGSIPHDKLHIIALYIGFIIDNLPFWHLGILIFKGKPKVAHLQHIVDKIK</sequence>
<evidence type="ECO:0008006" key="4">
    <source>
        <dbReference type="Google" id="ProtNLM"/>
    </source>
</evidence>
<evidence type="ECO:0000313" key="2">
    <source>
        <dbReference type="EMBL" id="KAI5415546.1"/>
    </source>
</evidence>
<protein>
    <recommendedName>
        <fullName evidence="4">Reverse transcriptase domain-containing protein</fullName>
    </recommendedName>
</protein>
<keyword evidence="1" id="KW-1133">Transmembrane helix</keyword>
<keyword evidence="1" id="KW-0812">Transmembrane</keyword>
<organism evidence="2 3">
    <name type="scientific">Pisum sativum</name>
    <name type="common">Garden pea</name>
    <name type="synonym">Lathyrus oleraceus</name>
    <dbReference type="NCBI Taxonomy" id="3888"/>
    <lineage>
        <taxon>Eukaryota</taxon>
        <taxon>Viridiplantae</taxon>
        <taxon>Streptophyta</taxon>
        <taxon>Embryophyta</taxon>
        <taxon>Tracheophyta</taxon>
        <taxon>Spermatophyta</taxon>
        <taxon>Magnoliopsida</taxon>
        <taxon>eudicotyledons</taxon>
        <taxon>Gunneridae</taxon>
        <taxon>Pentapetalae</taxon>
        <taxon>rosids</taxon>
        <taxon>fabids</taxon>
        <taxon>Fabales</taxon>
        <taxon>Fabaceae</taxon>
        <taxon>Papilionoideae</taxon>
        <taxon>50 kb inversion clade</taxon>
        <taxon>NPAAA clade</taxon>
        <taxon>Hologalegina</taxon>
        <taxon>IRL clade</taxon>
        <taxon>Fabeae</taxon>
        <taxon>Lathyrus</taxon>
    </lineage>
</organism>
<gene>
    <name evidence="2" type="ORF">KIW84_040824</name>
</gene>
<dbReference type="Gramene" id="Psat04G0082400-T1">
    <property type="protein sequence ID" value="KAI5415546.1"/>
    <property type="gene ID" value="KIW84_040824"/>
</dbReference>
<reference evidence="2 3" key="1">
    <citation type="journal article" date="2022" name="Nat. Genet.">
        <title>Improved pea reference genome and pan-genome highlight genomic features and evolutionary characteristics.</title>
        <authorList>
            <person name="Yang T."/>
            <person name="Liu R."/>
            <person name="Luo Y."/>
            <person name="Hu S."/>
            <person name="Wang D."/>
            <person name="Wang C."/>
            <person name="Pandey M.K."/>
            <person name="Ge S."/>
            <person name="Xu Q."/>
            <person name="Li N."/>
            <person name="Li G."/>
            <person name="Huang Y."/>
            <person name="Saxena R.K."/>
            <person name="Ji Y."/>
            <person name="Li M."/>
            <person name="Yan X."/>
            <person name="He Y."/>
            <person name="Liu Y."/>
            <person name="Wang X."/>
            <person name="Xiang C."/>
            <person name="Varshney R.K."/>
            <person name="Ding H."/>
            <person name="Gao S."/>
            <person name="Zong X."/>
        </authorList>
    </citation>
    <scope>NUCLEOTIDE SEQUENCE [LARGE SCALE GENOMIC DNA]</scope>
    <source>
        <strain evidence="2 3">cv. Zhongwan 6</strain>
    </source>
</reference>
<evidence type="ECO:0000313" key="3">
    <source>
        <dbReference type="Proteomes" id="UP001058974"/>
    </source>
</evidence>
<feature type="transmembrane region" description="Helical" evidence="1">
    <location>
        <begin position="23"/>
        <end position="48"/>
    </location>
</feature>
<dbReference type="AlphaFoldDB" id="A0A9D4XBC4"/>
<accession>A0A9D4XBC4</accession>
<feature type="transmembrane region" description="Helical" evidence="1">
    <location>
        <begin position="237"/>
        <end position="258"/>
    </location>
</feature>
<dbReference type="Proteomes" id="UP001058974">
    <property type="component" value="Chromosome 4"/>
</dbReference>
<evidence type="ECO:0000256" key="1">
    <source>
        <dbReference type="SAM" id="Phobius"/>
    </source>
</evidence>
<name>A0A9D4XBC4_PEA</name>
<dbReference type="EMBL" id="JAMSHJ010000004">
    <property type="protein sequence ID" value="KAI5415546.1"/>
    <property type="molecule type" value="Genomic_DNA"/>
</dbReference>